<dbReference type="KEGG" id="dle:111184569"/>
<dbReference type="GO" id="GO:0005886">
    <property type="term" value="C:plasma membrane"/>
    <property type="evidence" value="ECO:0007669"/>
    <property type="project" value="TreeGrafter"/>
</dbReference>
<evidence type="ECO:0000259" key="7">
    <source>
        <dbReference type="Pfam" id="PF20519"/>
    </source>
</evidence>
<dbReference type="CTD" id="168507"/>
<name>A0A2Y9Q041_DELLE</name>
<keyword evidence="8" id="KW-1185">Reference proteome</keyword>
<sequence>FVSVLALRSARHSFSGPRSLDGWWDWSLTTMLEGLYWGGLSTASMPGAQPRALGGKHHLLGHLVIKQLKGTPDSLCEVRCSPFLLISKNTLRSRGPCVRTAYVPMCSQAWKPPGARPTLKCASDSSSDWWFLPHLPSAFSELVEDSFPTCGPKDGGPETPSVIDPEIQRVAPGGPRGSQEESSAWAAQGQCDSEGQLRPHLSTLVRLPGCSRSALRAACQGQNKVVLTCRPAARAALTGPRASGWIDHSTRAVSMHFTLYSPPTQLFSSVSLSTEMLPTGGLTLSSLLESVTIFCSDSAPLYHILLPEVSSLGTWTTHGTQELHPGLSTLLHPGLMPYPQLDLSSGCHNEIPYSGGLKRQTLIFHSSGGWKSEMQVMAWSGAGESSLPGLQTAALLCPHVVARGISGVSGISSSSYKNPNSIVGTSPL</sequence>
<dbReference type="AlphaFoldDB" id="A0A2Y9Q041"/>
<dbReference type="InterPro" id="IPR046791">
    <property type="entry name" value="Polycystin_dom"/>
</dbReference>
<dbReference type="RefSeq" id="XP_022448937.2">
    <property type="nucleotide sequence ID" value="XM_022593229.2"/>
</dbReference>
<evidence type="ECO:0000256" key="4">
    <source>
        <dbReference type="ARBA" id="ARBA00022737"/>
    </source>
</evidence>
<keyword evidence="6" id="KW-0472">Membrane</keyword>
<feature type="non-terminal residue" evidence="9">
    <location>
        <position position="1"/>
    </location>
</feature>
<dbReference type="Pfam" id="PF20519">
    <property type="entry name" value="Polycystin_dom"/>
    <property type="match status" value="1"/>
</dbReference>
<keyword evidence="5" id="KW-1133">Transmembrane helix</keyword>
<proteinExistence type="inferred from homology"/>
<keyword evidence="4" id="KW-0677">Repeat</keyword>
<dbReference type="PANTHER" id="PTHR46730:SF4">
    <property type="entry name" value="POLYCYSTIC KIDNEY DISEASE PROTEIN 1-LIKE 1"/>
    <property type="match status" value="1"/>
</dbReference>
<dbReference type="GeneID" id="111184569"/>
<keyword evidence="3" id="KW-0812">Transmembrane</keyword>
<gene>
    <name evidence="9" type="primary">PKD1L1</name>
</gene>
<evidence type="ECO:0000256" key="1">
    <source>
        <dbReference type="ARBA" id="ARBA00004141"/>
    </source>
</evidence>
<dbReference type="Proteomes" id="UP000248483">
    <property type="component" value="Unplaced"/>
</dbReference>
<dbReference type="InParanoid" id="A0A2Y9Q041"/>
<evidence type="ECO:0000313" key="9">
    <source>
        <dbReference type="RefSeq" id="XP_022448937.2"/>
    </source>
</evidence>
<evidence type="ECO:0000256" key="2">
    <source>
        <dbReference type="ARBA" id="ARBA00007200"/>
    </source>
</evidence>
<evidence type="ECO:0000313" key="8">
    <source>
        <dbReference type="Proteomes" id="UP000248483"/>
    </source>
</evidence>
<reference evidence="9" key="1">
    <citation type="submission" date="2025-08" db="UniProtKB">
        <authorList>
            <consortium name="RefSeq"/>
        </authorList>
    </citation>
    <scope>IDENTIFICATION</scope>
    <source>
        <tissue evidence="9">Blood</tissue>
    </source>
</reference>
<comment type="subcellular location">
    <subcellularLocation>
        <location evidence="1">Membrane</location>
        <topology evidence="1">Multi-pass membrane protein</topology>
    </subcellularLocation>
</comment>
<dbReference type="GO" id="GO:0006816">
    <property type="term" value="P:calcium ion transport"/>
    <property type="evidence" value="ECO:0007669"/>
    <property type="project" value="TreeGrafter"/>
</dbReference>
<dbReference type="GO" id="GO:0005261">
    <property type="term" value="F:monoatomic cation channel activity"/>
    <property type="evidence" value="ECO:0007669"/>
    <property type="project" value="TreeGrafter"/>
</dbReference>
<dbReference type="PANTHER" id="PTHR46730">
    <property type="entry name" value="POLYCYSTIN-1"/>
    <property type="match status" value="1"/>
</dbReference>
<dbReference type="STRING" id="9749.A0A2Y9Q041"/>
<accession>A0A2Y9Q041</accession>
<protein>
    <submittedName>
        <fullName evidence="9">Polycystic kidney disease protein 1-like 1</fullName>
    </submittedName>
</protein>
<evidence type="ECO:0000256" key="5">
    <source>
        <dbReference type="ARBA" id="ARBA00022989"/>
    </source>
</evidence>
<comment type="similarity">
    <text evidence="2">Belongs to the polycystin family.</text>
</comment>
<evidence type="ECO:0000256" key="3">
    <source>
        <dbReference type="ARBA" id="ARBA00022692"/>
    </source>
</evidence>
<feature type="domain" description="Polycystin" evidence="7">
    <location>
        <begin position="234"/>
        <end position="292"/>
    </location>
</feature>
<evidence type="ECO:0000256" key="6">
    <source>
        <dbReference type="ARBA" id="ARBA00023136"/>
    </source>
</evidence>
<organism evidence="8 9">
    <name type="scientific">Delphinapterus leucas</name>
    <name type="common">Beluga whale</name>
    <dbReference type="NCBI Taxonomy" id="9749"/>
    <lineage>
        <taxon>Eukaryota</taxon>
        <taxon>Metazoa</taxon>
        <taxon>Chordata</taxon>
        <taxon>Craniata</taxon>
        <taxon>Vertebrata</taxon>
        <taxon>Euteleostomi</taxon>
        <taxon>Mammalia</taxon>
        <taxon>Eutheria</taxon>
        <taxon>Laurasiatheria</taxon>
        <taxon>Artiodactyla</taxon>
        <taxon>Whippomorpha</taxon>
        <taxon>Cetacea</taxon>
        <taxon>Odontoceti</taxon>
        <taxon>Monodontidae</taxon>
        <taxon>Delphinapterus</taxon>
    </lineage>
</organism>